<evidence type="ECO:0000256" key="7">
    <source>
        <dbReference type="HAMAP-Rule" id="MF_00259"/>
    </source>
</evidence>
<comment type="similarity">
    <text evidence="1 7">Belongs to the GcvT family.</text>
</comment>
<comment type="catalytic activity">
    <reaction evidence="6 7">
        <text>N(6)-[(R)-S(8)-aminomethyldihydrolipoyl]-L-lysyl-[protein] + (6S)-5,6,7,8-tetrahydrofolate = N(6)-[(R)-dihydrolipoyl]-L-lysyl-[protein] + (6R)-5,10-methylene-5,6,7,8-tetrahydrofolate + NH4(+)</text>
        <dbReference type="Rhea" id="RHEA:16945"/>
        <dbReference type="Rhea" id="RHEA-COMP:10475"/>
        <dbReference type="Rhea" id="RHEA-COMP:10492"/>
        <dbReference type="ChEBI" id="CHEBI:15636"/>
        <dbReference type="ChEBI" id="CHEBI:28938"/>
        <dbReference type="ChEBI" id="CHEBI:57453"/>
        <dbReference type="ChEBI" id="CHEBI:83100"/>
        <dbReference type="ChEBI" id="CHEBI:83143"/>
        <dbReference type="EC" id="2.1.2.10"/>
    </reaction>
</comment>
<dbReference type="AlphaFoldDB" id="A0A317ZMV0"/>
<name>A0A317ZMV0_9BACT</name>
<dbReference type="Gene3D" id="3.30.1360.120">
    <property type="entry name" value="Probable tRNA modification gtpase trme, domain 1"/>
    <property type="match status" value="1"/>
</dbReference>
<evidence type="ECO:0000256" key="8">
    <source>
        <dbReference type="PIRSR" id="PIRSR006487-1"/>
    </source>
</evidence>
<dbReference type="OrthoDB" id="9774591at2"/>
<dbReference type="SUPFAM" id="SSF101790">
    <property type="entry name" value="Aminomethyltransferase beta-barrel domain"/>
    <property type="match status" value="1"/>
</dbReference>
<dbReference type="PANTHER" id="PTHR43757:SF2">
    <property type="entry name" value="AMINOMETHYLTRANSFERASE, MITOCHONDRIAL"/>
    <property type="match status" value="1"/>
</dbReference>
<organism evidence="11 12">
    <name type="scientific">Coraliomargarita sinensis</name>
    <dbReference type="NCBI Taxonomy" id="2174842"/>
    <lineage>
        <taxon>Bacteria</taxon>
        <taxon>Pseudomonadati</taxon>
        <taxon>Verrucomicrobiota</taxon>
        <taxon>Opitutia</taxon>
        <taxon>Puniceicoccales</taxon>
        <taxon>Coraliomargaritaceae</taxon>
        <taxon>Coraliomargarita</taxon>
    </lineage>
</organism>
<dbReference type="Gene3D" id="3.30.70.1400">
    <property type="entry name" value="Aminomethyltransferase beta-barrel domains"/>
    <property type="match status" value="1"/>
</dbReference>
<reference evidence="11 12" key="1">
    <citation type="submission" date="2018-05" db="EMBL/GenBank/DDBJ databases">
        <title>Coraliomargarita sinensis sp. nov., isolated from a marine solar saltern.</title>
        <authorList>
            <person name="Zhou L.Y."/>
        </authorList>
    </citation>
    <scope>NUCLEOTIDE SEQUENCE [LARGE SCALE GENOMIC DNA]</scope>
    <source>
        <strain evidence="11 12">WN38</strain>
    </source>
</reference>
<dbReference type="InterPro" id="IPR006223">
    <property type="entry name" value="GcvT"/>
</dbReference>
<feature type="domain" description="GCVT N-terminal" evidence="9">
    <location>
        <begin position="10"/>
        <end position="267"/>
    </location>
</feature>
<dbReference type="NCBIfam" id="NF001567">
    <property type="entry name" value="PRK00389.1"/>
    <property type="match status" value="1"/>
</dbReference>
<dbReference type="InterPro" id="IPR006222">
    <property type="entry name" value="GCVT_N"/>
</dbReference>
<evidence type="ECO:0000313" key="12">
    <source>
        <dbReference type="Proteomes" id="UP000247099"/>
    </source>
</evidence>
<evidence type="ECO:0000256" key="2">
    <source>
        <dbReference type="ARBA" id="ARBA00012616"/>
    </source>
</evidence>
<feature type="binding site" evidence="8">
    <location>
        <position position="200"/>
    </location>
    <ligand>
        <name>substrate</name>
    </ligand>
</feature>
<proteinExistence type="inferred from homology"/>
<dbReference type="Pfam" id="PF08669">
    <property type="entry name" value="GCV_T_C"/>
    <property type="match status" value="1"/>
</dbReference>
<dbReference type="HAMAP" id="MF_00259">
    <property type="entry name" value="GcvT"/>
    <property type="match status" value="1"/>
</dbReference>
<dbReference type="EMBL" id="QHJQ01000001">
    <property type="protein sequence ID" value="PXA05573.1"/>
    <property type="molecule type" value="Genomic_DNA"/>
</dbReference>
<dbReference type="EC" id="2.1.2.10" evidence="2 7"/>
<dbReference type="Gene3D" id="2.40.30.110">
    <property type="entry name" value="Aminomethyltransferase beta-barrel domains"/>
    <property type="match status" value="1"/>
</dbReference>
<keyword evidence="11" id="KW-0489">Methyltransferase</keyword>
<dbReference type="SUPFAM" id="SSF103025">
    <property type="entry name" value="Folate-binding domain"/>
    <property type="match status" value="1"/>
</dbReference>
<keyword evidence="3 7" id="KW-0032">Aminotransferase</keyword>
<dbReference type="GO" id="GO:0008168">
    <property type="term" value="F:methyltransferase activity"/>
    <property type="evidence" value="ECO:0007669"/>
    <property type="project" value="UniProtKB-KW"/>
</dbReference>
<comment type="caution">
    <text evidence="11">The sequence shown here is derived from an EMBL/GenBank/DDBJ whole genome shotgun (WGS) entry which is preliminary data.</text>
</comment>
<sequence>MSEIQEIPLREFHAKHGARFVNFGGWNMPVQYTSILEEHQAVRKAAGLFDVSHMGEFFVRGTDAGAYLDRLVVNRIAKAPVGKAIYSPMCTEDGNVVDDLIVYCISATEFLICVNAGNIEKDLAWFRDKAAAWQLELTVEDQSEQFALLALQGPVAEEILVAAGLDAAAELQRFYHQSLAWDNAELRICRTGYTGEDGFEIYVHPNDAEKLAQRIMEAGAEKGLKLCGLGARDSLRLEAGLPLYGHEISNEISPLEAGLGWTVKFKKPDFVGKAALAQQKESGLKQRVIHFKLEGRRIAREGTDVVSENGERVGRVLSGTLSPMTSTPIGSALVATEALDAALYVDLRGNKQTLLTAKPPLHK</sequence>
<dbReference type="InParanoid" id="A0A317ZMV0"/>
<dbReference type="RefSeq" id="WP_110129652.1">
    <property type="nucleotide sequence ID" value="NZ_QHJQ01000001.1"/>
</dbReference>
<dbReference type="InterPro" id="IPR029043">
    <property type="entry name" value="GcvT/YgfZ_C"/>
</dbReference>
<dbReference type="GO" id="GO:0008483">
    <property type="term" value="F:transaminase activity"/>
    <property type="evidence" value="ECO:0007669"/>
    <property type="project" value="UniProtKB-KW"/>
</dbReference>
<accession>A0A317ZMV0</accession>
<feature type="domain" description="Aminomethyltransferase C-terminal" evidence="10">
    <location>
        <begin position="287"/>
        <end position="361"/>
    </location>
</feature>
<dbReference type="InterPro" id="IPR013977">
    <property type="entry name" value="GcvT_C"/>
</dbReference>
<evidence type="ECO:0000256" key="1">
    <source>
        <dbReference type="ARBA" id="ARBA00008609"/>
    </source>
</evidence>
<dbReference type="InterPro" id="IPR028896">
    <property type="entry name" value="GcvT/YgfZ/DmdA"/>
</dbReference>
<comment type="function">
    <text evidence="7">The glycine cleavage system catalyzes the degradation of glycine.</text>
</comment>
<dbReference type="GO" id="GO:0005960">
    <property type="term" value="C:glycine cleavage complex"/>
    <property type="evidence" value="ECO:0007669"/>
    <property type="project" value="InterPro"/>
</dbReference>
<dbReference type="PIRSF" id="PIRSF006487">
    <property type="entry name" value="GcvT"/>
    <property type="match status" value="1"/>
</dbReference>
<evidence type="ECO:0000313" key="11">
    <source>
        <dbReference type="EMBL" id="PXA05573.1"/>
    </source>
</evidence>
<dbReference type="Pfam" id="PF01571">
    <property type="entry name" value="GCV_T"/>
    <property type="match status" value="1"/>
</dbReference>
<dbReference type="InterPro" id="IPR027266">
    <property type="entry name" value="TrmE/GcvT-like"/>
</dbReference>
<evidence type="ECO:0000256" key="6">
    <source>
        <dbReference type="ARBA" id="ARBA00047665"/>
    </source>
</evidence>
<comment type="subunit">
    <text evidence="7">The glycine cleavage system is composed of four proteins: P, T, L and H.</text>
</comment>
<dbReference type="FunFam" id="4.10.1250.10:FF:000001">
    <property type="entry name" value="Aminomethyltransferase"/>
    <property type="match status" value="1"/>
</dbReference>
<dbReference type="PANTHER" id="PTHR43757">
    <property type="entry name" value="AMINOMETHYLTRANSFERASE"/>
    <property type="match status" value="1"/>
</dbReference>
<dbReference type="Gene3D" id="4.10.1250.10">
    <property type="entry name" value="Aminomethyltransferase fragment"/>
    <property type="match status" value="1"/>
</dbReference>
<dbReference type="NCBIfam" id="TIGR00528">
    <property type="entry name" value="gcvT"/>
    <property type="match status" value="1"/>
</dbReference>
<evidence type="ECO:0000256" key="5">
    <source>
        <dbReference type="ARBA" id="ARBA00031395"/>
    </source>
</evidence>
<keyword evidence="12" id="KW-1185">Reference proteome</keyword>
<evidence type="ECO:0000256" key="3">
    <source>
        <dbReference type="ARBA" id="ARBA00022576"/>
    </source>
</evidence>
<evidence type="ECO:0000256" key="4">
    <source>
        <dbReference type="ARBA" id="ARBA00022679"/>
    </source>
</evidence>
<dbReference type="GO" id="GO:0032259">
    <property type="term" value="P:methylation"/>
    <property type="evidence" value="ECO:0007669"/>
    <property type="project" value="UniProtKB-KW"/>
</dbReference>
<gene>
    <name evidence="7 11" type="primary">gcvT</name>
    <name evidence="11" type="ORF">DDZ13_01485</name>
</gene>
<dbReference type="FunFam" id="3.30.70.1400:FF:000001">
    <property type="entry name" value="Aminomethyltransferase"/>
    <property type="match status" value="1"/>
</dbReference>
<keyword evidence="4 7" id="KW-0808">Transferase</keyword>
<protein>
    <recommendedName>
        <fullName evidence="2 7">Aminomethyltransferase</fullName>
        <ecNumber evidence="2 7">2.1.2.10</ecNumber>
    </recommendedName>
    <alternativeName>
        <fullName evidence="5 7">Glycine cleavage system T protein</fullName>
    </alternativeName>
</protein>
<dbReference type="Proteomes" id="UP000247099">
    <property type="component" value="Unassembled WGS sequence"/>
</dbReference>
<evidence type="ECO:0000259" key="9">
    <source>
        <dbReference type="Pfam" id="PF01571"/>
    </source>
</evidence>
<dbReference type="InterPro" id="IPR022903">
    <property type="entry name" value="GcvT_bac"/>
</dbReference>
<dbReference type="GO" id="GO:0004047">
    <property type="term" value="F:aminomethyltransferase activity"/>
    <property type="evidence" value="ECO:0007669"/>
    <property type="project" value="UniProtKB-UniRule"/>
</dbReference>
<dbReference type="GO" id="GO:0019464">
    <property type="term" value="P:glycine decarboxylation via glycine cleavage system"/>
    <property type="evidence" value="ECO:0007669"/>
    <property type="project" value="UniProtKB-UniRule"/>
</dbReference>
<dbReference type="GO" id="GO:0005829">
    <property type="term" value="C:cytosol"/>
    <property type="evidence" value="ECO:0007669"/>
    <property type="project" value="TreeGrafter"/>
</dbReference>
<dbReference type="FunCoup" id="A0A317ZMV0">
    <property type="interactions" value="474"/>
</dbReference>
<evidence type="ECO:0000259" key="10">
    <source>
        <dbReference type="Pfam" id="PF08669"/>
    </source>
</evidence>